<protein>
    <submittedName>
        <fullName evidence="4">COesterase domain-containing protein</fullName>
    </submittedName>
</protein>
<evidence type="ECO:0000313" key="4">
    <source>
        <dbReference type="WBParaSite" id="HPLM_0000857001-mRNA-1"/>
    </source>
</evidence>
<organism evidence="4">
    <name type="scientific">Haemonchus placei</name>
    <name type="common">Barber's pole worm</name>
    <dbReference type="NCBI Taxonomy" id="6290"/>
    <lineage>
        <taxon>Eukaryota</taxon>
        <taxon>Metazoa</taxon>
        <taxon>Ecdysozoa</taxon>
        <taxon>Nematoda</taxon>
        <taxon>Chromadorea</taxon>
        <taxon>Rhabditida</taxon>
        <taxon>Rhabditina</taxon>
        <taxon>Rhabditomorpha</taxon>
        <taxon>Strongyloidea</taxon>
        <taxon>Trichostrongylidae</taxon>
        <taxon>Haemonchus</taxon>
    </lineage>
</organism>
<evidence type="ECO:0000313" key="2">
    <source>
        <dbReference type="EMBL" id="VDO35227.1"/>
    </source>
</evidence>
<dbReference type="Pfam" id="PF00135">
    <property type="entry name" value="COesterase"/>
    <property type="match status" value="1"/>
</dbReference>
<reference evidence="2 3" key="2">
    <citation type="submission" date="2018-11" db="EMBL/GenBank/DDBJ databases">
        <authorList>
            <consortium name="Pathogen Informatics"/>
        </authorList>
    </citation>
    <scope>NUCLEOTIDE SEQUENCE [LARGE SCALE GENOMIC DNA]</scope>
    <source>
        <strain evidence="2 3">MHpl1</strain>
    </source>
</reference>
<accession>A0A0N4WDC5</accession>
<dbReference type="STRING" id="6290.A0A0N4WDC5"/>
<dbReference type="PANTHER" id="PTHR44590:SF3">
    <property type="entry name" value="CARBOXYLESTERASE TYPE B DOMAIN-CONTAINING PROTEIN"/>
    <property type="match status" value="1"/>
</dbReference>
<sequence>MGTGVSTECSPLVKTSSGPVRGRQYLLHDGRAVDMYMGIPYAEPPVGNLRYKKPQPVKPWTEVLCCTHFGPRSPQTDEYFAQVG</sequence>
<dbReference type="Proteomes" id="UP000268014">
    <property type="component" value="Unassembled WGS sequence"/>
</dbReference>
<dbReference type="Gene3D" id="3.40.50.1820">
    <property type="entry name" value="alpha/beta hydrolase"/>
    <property type="match status" value="1"/>
</dbReference>
<evidence type="ECO:0000313" key="3">
    <source>
        <dbReference type="Proteomes" id="UP000268014"/>
    </source>
</evidence>
<keyword evidence="3" id="KW-1185">Reference proteome</keyword>
<dbReference type="InterPro" id="IPR002018">
    <property type="entry name" value="CarbesteraseB"/>
</dbReference>
<proteinExistence type="predicted"/>
<name>A0A0N4WDC5_HAEPC</name>
<dbReference type="AlphaFoldDB" id="A0A0N4WDC5"/>
<dbReference type="OrthoDB" id="19653at2759"/>
<dbReference type="EMBL" id="UZAF01016887">
    <property type="protein sequence ID" value="VDO35227.1"/>
    <property type="molecule type" value="Genomic_DNA"/>
</dbReference>
<feature type="domain" description="Carboxylesterase type B" evidence="1">
    <location>
        <begin position="10"/>
        <end position="79"/>
    </location>
</feature>
<evidence type="ECO:0000259" key="1">
    <source>
        <dbReference type="Pfam" id="PF00135"/>
    </source>
</evidence>
<dbReference type="PANTHER" id="PTHR44590">
    <property type="entry name" value="CARBOXYLIC ESTER HYDROLASE-RELATED"/>
    <property type="match status" value="1"/>
</dbReference>
<dbReference type="WBParaSite" id="HPLM_0000857001-mRNA-1">
    <property type="protein sequence ID" value="HPLM_0000857001-mRNA-1"/>
    <property type="gene ID" value="HPLM_0000857001"/>
</dbReference>
<reference evidence="4" key="1">
    <citation type="submission" date="2017-02" db="UniProtKB">
        <authorList>
            <consortium name="WormBaseParasite"/>
        </authorList>
    </citation>
    <scope>IDENTIFICATION</scope>
</reference>
<dbReference type="SUPFAM" id="SSF53474">
    <property type="entry name" value="alpha/beta-Hydrolases"/>
    <property type="match status" value="1"/>
</dbReference>
<dbReference type="InterPro" id="IPR029058">
    <property type="entry name" value="AB_hydrolase_fold"/>
</dbReference>
<gene>
    <name evidence="2" type="ORF">HPLM_LOCUS8562</name>
</gene>